<keyword evidence="11" id="KW-1185">Reference proteome</keyword>
<keyword evidence="10" id="KW-0282">Flagellum</keyword>
<comment type="similarity">
    <text evidence="3">Belongs to the flagella basal body rod proteins family.</text>
</comment>
<dbReference type="Pfam" id="PF06429">
    <property type="entry name" value="Flg_bbr_C"/>
    <property type="match status" value="1"/>
</dbReference>
<dbReference type="InterPro" id="IPR010930">
    <property type="entry name" value="Flg_bb/hook_C_dom"/>
</dbReference>
<feature type="domain" description="Flagellar basal-body/hook protein C-terminal" evidence="8">
    <location>
        <begin position="441"/>
        <end position="485"/>
    </location>
</feature>
<evidence type="ECO:0000256" key="6">
    <source>
        <dbReference type="ARBA" id="ARBA00023143"/>
    </source>
</evidence>
<dbReference type="Pfam" id="PF22638">
    <property type="entry name" value="FlgK_D1"/>
    <property type="match status" value="1"/>
</dbReference>
<organism evidence="10 11">
    <name type="scientific">Paracoccus maritimus</name>
    <dbReference type="NCBI Taxonomy" id="2933292"/>
    <lineage>
        <taxon>Bacteria</taxon>
        <taxon>Pseudomonadati</taxon>
        <taxon>Pseudomonadota</taxon>
        <taxon>Alphaproteobacteria</taxon>
        <taxon>Rhodobacterales</taxon>
        <taxon>Paracoccaceae</taxon>
        <taxon>Paracoccus</taxon>
    </lineage>
</organism>
<feature type="domain" description="Flagellar hook-associated protein FlgK helical" evidence="9">
    <location>
        <begin position="101"/>
        <end position="310"/>
    </location>
</feature>
<evidence type="ECO:0000256" key="1">
    <source>
        <dbReference type="ARBA" id="ARBA00004117"/>
    </source>
</evidence>
<evidence type="ECO:0000256" key="4">
    <source>
        <dbReference type="ARBA" id="ARBA00016244"/>
    </source>
</evidence>
<dbReference type="EMBL" id="JANAVZ010000009">
    <property type="protein sequence ID" value="MCT4334179.1"/>
    <property type="molecule type" value="Genomic_DNA"/>
</dbReference>
<evidence type="ECO:0000259" key="8">
    <source>
        <dbReference type="Pfam" id="PF06429"/>
    </source>
</evidence>
<keyword evidence="6" id="KW-0975">Bacterial flagellum</keyword>
<dbReference type="NCBIfam" id="TIGR02492">
    <property type="entry name" value="flgK_ends"/>
    <property type="match status" value="1"/>
</dbReference>
<keyword evidence="10" id="KW-0966">Cell projection</keyword>
<dbReference type="InterPro" id="IPR053927">
    <property type="entry name" value="FlgK_helical"/>
</dbReference>
<sequence>MSIAKALNNAVSGLTATARGTETVASNLANIMTPGYARREVAQSAQTLGGYGGGVRIDGISRVVNATLVAESRLAQSGSADARTRLDFLLQMGDIVGLPGEEGALSTILGEFTNALQAAATRPDDELRLAGVVDAAERLAERLNAASGAVQDARAAADKAIESEVATINAKLEQVAYLNRRIAIIESEGNDPSSLLDQRQAAIDAIAEIIPVQEVARDRGMVALFTTGGAVLLDGSRPSRFEFSAVGQMTPDLSVGIPPVMRLVQNGVELSAAQMQLFEGGSLEAHFAVRDQLAPQIQQELDALAFDLHERLVDPAVDASYPATAAGLFADGGTRASLPTIAGLSARITLNPLVNPDAGGELFRVRDGLGTAFSGPVADSALLLAMADALSASTAFAGGAGFEGNGSLSSRFSELEARVALRRVAAESESSVRNSRSETISGRLMADGVDSDAEMQRLLQYEQAYAANARVIQAIEEMMDQILRL</sequence>
<protein>
    <recommendedName>
        <fullName evidence="4">Flagellar hook-associated protein 1</fullName>
    </recommendedName>
</protein>
<name>A0ABT2KCB6_9RHOB</name>
<dbReference type="InterPro" id="IPR002371">
    <property type="entry name" value="FlgK"/>
</dbReference>
<keyword evidence="5" id="KW-0964">Secreted</keyword>
<dbReference type="InterPro" id="IPR001444">
    <property type="entry name" value="Flag_bb_rod_N"/>
</dbReference>
<accession>A0ABT2KCB6</accession>
<proteinExistence type="inferred from homology"/>
<dbReference type="PANTHER" id="PTHR30033">
    <property type="entry name" value="FLAGELLAR HOOK-ASSOCIATED PROTEIN 1"/>
    <property type="match status" value="1"/>
</dbReference>
<feature type="domain" description="Flagellar basal body rod protein N-terminal" evidence="7">
    <location>
        <begin position="7"/>
        <end position="36"/>
    </location>
</feature>
<evidence type="ECO:0000256" key="3">
    <source>
        <dbReference type="ARBA" id="ARBA00009677"/>
    </source>
</evidence>
<evidence type="ECO:0000259" key="7">
    <source>
        <dbReference type="Pfam" id="PF00460"/>
    </source>
</evidence>
<keyword evidence="10" id="KW-0969">Cilium</keyword>
<dbReference type="PANTHER" id="PTHR30033:SF2">
    <property type="entry name" value="FLAGELLAR HOOK PROTEIN"/>
    <property type="match status" value="1"/>
</dbReference>
<dbReference type="Pfam" id="PF00460">
    <property type="entry name" value="Flg_bb_rod"/>
    <property type="match status" value="1"/>
</dbReference>
<gene>
    <name evidence="10" type="primary">flgK</name>
    <name evidence="10" type="ORF">MU516_15035</name>
</gene>
<comment type="subcellular location">
    <subcellularLocation>
        <location evidence="1">Bacterial flagellum basal body</location>
    </subcellularLocation>
    <subcellularLocation>
        <location evidence="2">Secreted</location>
    </subcellularLocation>
</comment>
<comment type="caution">
    <text evidence="10">The sequence shown here is derived from an EMBL/GenBank/DDBJ whole genome shotgun (WGS) entry which is preliminary data.</text>
</comment>
<evidence type="ECO:0000256" key="2">
    <source>
        <dbReference type="ARBA" id="ARBA00004613"/>
    </source>
</evidence>
<evidence type="ECO:0000313" key="11">
    <source>
        <dbReference type="Proteomes" id="UP001320702"/>
    </source>
</evidence>
<evidence type="ECO:0000256" key="5">
    <source>
        <dbReference type="ARBA" id="ARBA00022525"/>
    </source>
</evidence>
<dbReference type="Proteomes" id="UP001320702">
    <property type="component" value="Unassembled WGS sequence"/>
</dbReference>
<dbReference type="RefSeq" id="WP_260278101.1">
    <property type="nucleotide sequence ID" value="NZ_JANAVZ010000009.1"/>
</dbReference>
<dbReference type="SUPFAM" id="SSF64518">
    <property type="entry name" value="Phase 1 flagellin"/>
    <property type="match status" value="1"/>
</dbReference>
<evidence type="ECO:0000259" key="9">
    <source>
        <dbReference type="Pfam" id="PF22638"/>
    </source>
</evidence>
<evidence type="ECO:0000313" key="10">
    <source>
        <dbReference type="EMBL" id="MCT4334179.1"/>
    </source>
</evidence>
<reference evidence="10 11" key="1">
    <citation type="submission" date="2022-04" db="EMBL/GenBank/DDBJ databases">
        <title>Paracoccus sp. YLB-12 draft genome sequence.</title>
        <authorList>
            <person name="Yu L."/>
        </authorList>
    </citation>
    <scope>NUCLEOTIDE SEQUENCE [LARGE SCALE GENOMIC DNA]</scope>
    <source>
        <strain evidence="10 11">YLB-12</strain>
    </source>
</reference>